<dbReference type="Proteomes" id="UP000295399">
    <property type="component" value="Unassembled WGS sequence"/>
</dbReference>
<comment type="caution">
    <text evidence="3">The sequence shown here is derived from an EMBL/GenBank/DDBJ whole genome shotgun (WGS) entry which is preliminary data.</text>
</comment>
<keyword evidence="4" id="KW-1185">Reference proteome</keyword>
<dbReference type="InterPro" id="IPR029063">
    <property type="entry name" value="SAM-dependent_MTases_sf"/>
</dbReference>
<dbReference type="InParanoid" id="A0A4R2PHU4"/>
<dbReference type="InterPro" id="IPR002723">
    <property type="entry name" value="BpsA_C"/>
</dbReference>
<evidence type="ECO:0000259" key="2">
    <source>
        <dbReference type="Pfam" id="PF01861"/>
    </source>
</evidence>
<protein>
    <recommendedName>
        <fullName evidence="2">N(4)-bis(aminopropyl)spermidine synthase C-terminal domain-containing protein</fullName>
    </recommendedName>
</protein>
<organism evidence="3 4">
    <name type="scientific">Rhodothalassium salexigens DSM 2132</name>
    <dbReference type="NCBI Taxonomy" id="1188247"/>
    <lineage>
        <taxon>Bacteria</taxon>
        <taxon>Pseudomonadati</taxon>
        <taxon>Pseudomonadota</taxon>
        <taxon>Alphaproteobacteria</taxon>
        <taxon>Rhodothalassiales</taxon>
        <taxon>Rhodothalassiaceae</taxon>
        <taxon>Rhodothalassium</taxon>
    </lineage>
</organism>
<evidence type="ECO:0000256" key="1">
    <source>
        <dbReference type="SAM" id="MobiDB-lite"/>
    </source>
</evidence>
<dbReference type="Gene3D" id="1.10.10.10">
    <property type="entry name" value="Winged helix-like DNA-binding domain superfamily/Winged helix DNA-binding domain"/>
    <property type="match status" value="1"/>
</dbReference>
<feature type="domain" description="N(4)-bis(aminopropyl)spermidine synthase C-terminal" evidence="2">
    <location>
        <begin position="116"/>
        <end position="307"/>
    </location>
</feature>
<dbReference type="RefSeq" id="WP_132708801.1">
    <property type="nucleotide sequence ID" value="NZ_JACIGF010000007.1"/>
</dbReference>
<dbReference type="PANTHER" id="PTHR23290:SF0">
    <property type="entry name" value="RRNA N6-ADENOSINE-METHYLTRANSFERASE METTL5"/>
    <property type="match status" value="1"/>
</dbReference>
<name>A0A4R2PHU4_RHOSA</name>
<sequence>MTPSDPADKDVLARVATATNLREGAEGVATFLRAVKREGPAALNQIARAARLPVPVASALRRELETEGLLTRRGGVGLSEAGGRFVAETLGLGDALAPHCEACGGTGLAGPDARLVDRLSALLANAPKVDVTLDQAPCTAATALRRALLMLETGALEGRRILVLGDDDSVSLALCLVAEAAGLPPLPAPITVLEVDADWAAYLEAAAGEIGADLRVIRHDLREPLPADLRQAFDVIETDPPYTLEGARLFLARAAQALVPDTGTLGFLSFGAQAPAWQARLLAAVAEAGFAVTGLYPGFNRYQGAGLLGSTGQMLTLAGTGAADRPAGEDQTEAETSTPDAEARYAGPLYTFDVNPRARRYRCAGCGVVHSLGEDGVPATIEALKAGGCPACGATLFKRQSGDRG</sequence>
<dbReference type="GO" id="GO:0016740">
    <property type="term" value="F:transferase activity"/>
    <property type="evidence" value="ECO:0007669"/>
    <property type="project" value="TreeGrafter"/>
</dbReference>
<dbReference type="AlphaFoldDB" id="A0A4R2PHU4"/>
<dbReference type="PANTHER" id="PTHR23290">
    <property type="entry name" value="RRNA N6-ADENOSINE-METHYLTRANSFERASE METTL5"/>
    <property type="match status" value="1"/>
</dbReference>
<dbReference type="InterPro" id="IPR051720">
    <property type="entry name" value="rRNA_MeTrfase/Polyamine_Synth"/>
</dbReference>
<dbReference type="SUPFAM" id="SSF53335">
    <property type="entry name" value="S-adenosyl-L-methionine-dependent methyltransferases"/>
    <property type="match status" value="1"/>
</dbReference>
<dbReference type="EMBL" id="SLXO01000007">
    <property type="protein sequence ID" value="TCP33525.1"/>
    <property type="molecule type" value="Genomic_DNA"/>
</dbReference>
<dbReference type="OrthoDB" id="278697at2"/>
<feature type="region of interest" description="Disordered" evidence="1">
    <location>
        <begin position="321"/>
        <end position="340"/>
    </location>
</feature>
<dbReference type="Gene3D" id="3.40.50.150">
    <property type="entry name" value="Vaccinia Virus protein VP39"/>
    <property type="match status" value="1"/>
</dbReference>
<evidence type="ECO:0000313" key="4">
    <source>
        <dbReference type="Proteomes" id="UP000295399"/>
    </source>
</evidence>
<dbReference type="Pfam" id="PF01861">
    <property type="entry name" value="BpsA_C"/>
    <property type="match status" value="1"/>
</dbReference>
<gene>
    <name evidence="3" type="ORF">EV659_107137</name>
</gene>
<dbReference type="InterPro" id="IPR036388">
    <property type="entry name" value="WH-like_DNA-bd_sf"/>
</dbReference>
<reference evidence="3 4" key="1">
    <citation type="submission" date="2019-03" db="EMBL/GenBank/DDBJ databases">
        <title>Genomic Encyclopedia of Type Strains, Phase IV (KMG-IV): sequencing the most valuable type-strain genomes for metagenomic binning, comparative biology and taxonomic classification.</title>
        <authorList>
            <person name="Goeker M."/>
        </authorList>
    </citation>
    <scope>NUCLEOTIDE SEQUENCE [LARGE SCALE GENOMIC DNA]</scope>
    <source>
        <strain evidence="3 4">DSM 2132</strain>
    </source>
</reference>
<dbReference type="GO" id="GO:0006596">
    <property type="term" value="P:polyamine biosynthetic process"/>
    <property type="evidence" value="ECO:0007669"/>
    <property type="project" value="TreeGrafter"/>
</dbReference>
<accession>A0A4R2PHU4</accession>
<evidence type="ECO:0000313" key="3">
    <source>
        <dbReference type="EMBL" id="TCP33525.1"/>
    </source>
</evidence>
<proteinExistence type="predicted"/>